<feature type="compositionally biased region" description="Basic and acidic residues" evidence="2">
    <location>
        <begin position="599"/>
        <end position="613"/>
    </location>
</feature>
<feature type="region of interest" description="Disordered" evidence="2">
    <location>
        <begin position="2369"/>
        <end position="2394"/>
    </location>
</feature>
<feature type="region of interest" description="Disordered" evidence="2">
    <location>
        <begin position="599"/>
        <end position="642"/>
    </location>
</feature>
<evidence type="ECO:0000256" key="2">
    <source>
        <dbReference type="SAM" id="MobiDB-lite"/>
    </source>
</evidence>
<dbReference type="SUPFAM" id="SSF56672">
    <property type="entry name" value="DNA/RNA polymerases"/>
    <property type="match status" value="1"/>
</dbReference>
<name>A0A1Q9C0D4_SYMMI</name>
<organism evidence="5 6">
    <name type="scientific">Symbiodinium microadriaticum</name>
    <name type="common">Dinoflagellate</name>
    <name type="synonym">Zooxanthella microadriatica</name>
    <dbReference type="NCBI Taxonomy" id="2951"/>
    <lineage>
        <taxon>Eukaryota</taxon>
        <taxon>Sar</taxon>
        <taxon>Alveolata</taxon>
        <taxon>Dinophyceae</taxon>
        <taxon>Suessiales</taxon>
        <taxon>Symbiodiniaceae</taxon>
        <taxon>Symbiodinium</taxon>
    </lineage>
</organism>
<protein>
    <submittedName>
        <fullName evidence="5">Pro-Pol polyprotein</fullName>
    </submittedName>
</protein>
<dbReference type="SMART" id="SM00356">
    <property type="entry name" value="ZnF_C3H1"/>
    <property type="match status" value="2"/>
</dbReference>
<proteinExistence type="predicted"/>
<dbReference type="SUPFAM" id="SSF53098">
    <property type="entry name" value="Ribonuclease H-like"/>
    <property type="match status" value="1"/>
</dbReference>
<dbReference type="Proteomes" id="UP000186817">
    <property type="component" value="Unassembled WGS sequence"/>
</dbReference>
<dbReference type="InterPro" id="IPR043502">
    <property type="entry name" value="DNA/RNA_pol_sf"/>
</dbReference>
<dbReference type="OrthoDB" id="424987at2759"/>
<dbReference type="InterPro" id="IPR041588">
    <property type="entry name" value="Integrase_H2C2"/>
</dbReference>
<dbReference type="PANTHER" id="PTHR37984:SF5">
    <property type="entry name" value="PROTEIN NYNRIN-LIKE"/>
    <property type="match status" value="1"/>
</dbReference>
<feature type="domain" description="Integrase catalytic" evidence="4">
    <location>
        <begin position="1469"/>
        <end position="1649"/>
    </location>
</feature>
<feature type="compositionally biased region" description="Low complexity" evidence="2">
    <location>
        <begin position="706"/>
        <end position="717"/>
    </location>
</feature>
<feature type="region of interest" description="Disordered" evidence="2">
    <location>
        <begin position="248"/>
        <end position="293"/>
    </location>
</feature>
<feature type="zinc finger region" description="C3H1-type" evidence="1">
    <location>
        <begin position="566"/>
        <end position="594"/>
    </location>
</feature>
<keyword evidence="1" id="KW-0862">Zinc</keyword>
<dbReference type="GO" id="GO:0003676">
    <property type="term" value="F:nucleic acid binding"/>
    <property type="evidence" value="ECO:0007669"/>
    <property type="project" value="InterPro"/>
</dbReference>
<dbReference type="PROSITE" id="PS50994">
    <property type="entry name" value="INTEGRASE"/>
    <property type="match status" value="1"/>
</dbReference>
<dbReference type="InterPro" id="IPR036397">
    <property type="entry name" value="RNaseH_sf"/>
</dbReference>
<feature type="region of interest" description="Disordered" evidence="2">
    <location>
        <begin position="706"/>
        <end position="738"/>
    </location>
</feature>
<feature type="compositionally biased region" description="Polar residues" evidence="2">
    <location>
        <begin position="524"/>
        <end position="540"/>
    </location>
</feature>
<feature type="region of interest" description="Disordered" evidence="2">
    <location>
        <begin position="97"/>
        <end position="146"/>
    </location>
</feature>
<dbReference type="PANTHER" id="PTHR37984">
    <property type="entry name" value="PROTEIN CBG26694"/>
    <property type="match status" value="1"/>
</dbReference>
<feature type="compositionally biased region" description="Basic and acidic residues" evidence="2">
    <location>
        <begin position="626"/>
        <end position="642"/>
    </location>
</feature>
<evidence type="ECO:0000313" key="6">
    <source>
        <dbReference type="Proteomes" id="UP000186817"/>
    </source>
</evidence>
<feature type="compositionally biased region" description="Acidic residues" evidence="2">
    <location>
        <begin position="99"/>
        <end position="111"/>
    </location>
</feature>
<keyword evidence="1" id="KW-0863">Zinc-finger</keyword>
<evidence type="ECO:0000259" key="4">
    <source>
        <dbReference type="PROSITE" id="PS50994"/>
    </source>
</evidence>
<dbReference type="Gene3D" id="3.30.420.10">
    <property type="entry name" value="Ribonuclease H-like superfamily/Ribonuclease H"/>
    <property type="match status" value="1"/>
</dbReference>
<evidence type="ECO:0000256" key="1">
    <source>
        <dbReference type="PROSITE-ProRule" id="PRU00723"/>
    </source>
</evidence>
<evidence type="ECO:0000313" key="5">
    <source>
        <dbReference type="EMBL" id="OLP76372.1"/>
    </source>
</evidence>
<dbReference type="EMBL" id="LSRX01002045">
    <property type="protein sequence ID" value="OLP76372.1"/>
    <property type="molecule type" value="Genomic_DNA"/>
</dbReference>
<dbReference type="InterPro" id="IPR000571">
    <property type="entry name" value="Znf_CCCH"/>
</dbReference>
<dbReference type="Pfam" id="PF17921">
    <property type="entry name" value="Integrase_H2C2"/>
    <property type="match status" value="1"/>
</dbReference>
<feature type="compositionally biased region" description="Low complexity" evidence="2">
    <location>
        <begin position="112"/>
        <end position="144"/>
    </location>
</feature>
<sequence>MSTGLGLDEYEVSRKPGLSLEDAIASGGVPTPELMRFQGWLAWRGKEGSRPARRKGDTAGTSGKFEAELWWSTMEKIYGEDWRAELDAKELAELAAFSDDGEEDEDEEELMPEAPMPGAAPKALPQAAAVQRSSSPAASRMSSSVGDEGDVVAQLKARLETPFVPQLEDLESYSSRVQRIGEALSQLNAPVPEGEMEKMLFRAELEGASDPLRHLKVRFGEELADGSDSVGSQRRLSVLIQMIQGKGGKPRADKLFSSEEGSPEKATVSSAPSKPAGPVSLELRGGGASGSGDPLADVLTKQTELLKLALEKKPPKRSTIQVTPKVQWPVLDDECSDFRSVQEFYDQFEATIALANDGEGMSDMETLVTLKACLRQHRLKSYELIYKRHLNDGLLKRDPGAVYSAVKQRHLLFAETREEKELRVLDDWERLHKGRLSAHQWEVLWEEKLGEREAVGLGMTARENLIQYLRKIGDQLSREVRKDKRYREGATGAREFRGVATWEEAHEVVKEYEAMNAGQRALQNSSLSVGGPQDANSPGDSTDKKKKNKKKGEGEADSSMPLDANAMKKKVCCLMCDHGSCKHGDRCEYSHEKSLVEAERKKKKEADKAKENDSAAASSSKGKGKKDKDKDKDKKGGKGKGDRKEACKLWLTVRGCDKGDACPHKHDKEAKQRFLAEIAKAAMACENPFVCFESVPLEGWQQRSIPAPAAADSIARAQPSPAPKEKNKKKEKAKAGSDVAKEDFNSIDDLPKSWLVDAPNSRGGYQYKTEVEIFGRKVACVLDTCAGCNSVTEEMVVGMIRVALKAGVRPSSTEFPVAALERWEVAEVVNGLAKDSPLPLKGGVVLRVRLVDKCQGKKSRDILVRAKILGRGSSTWHGLIVGGALPPPHGDPALCDIYLARADLRLLPALAPGKSSHGRRQARRRGRLPGLGLILAEPVRGCRARWDLGGSGAGSSDRRPRGEPRGGRCGVAHPPPEFEATPGLWPLGSEKGFVFLEATKDHGFEVEAGMPVAVVSPRSANGVQCLRSSLVPRRGPKMRVLWERSCEAGEGRMPAMRGGFRCVEFAPRPRSGAALAFAAIWTMISWLTLEECLGDHVFHIMEDVGGMTRMAESLPTDEYYSLLRADMGVRHPEVDPHLLDHLETLEAFLDTSIMAGVSFGTETAKIAVTEGELLGHVVGRRGASVQKEKTHAIVRFPPLKEKVQVQQFLGCTNFLRYYLQPQYAHCGLGAGPGESLGDLAVRAIKLMAKRTIELFVVDEIAAICGQHPLEQIADSSGYAVGGVAVQMRAARGEASESSEAEDKAVRVPERLLEDAAREREKTRGELQDQTDFKVGADLQVTWAAEQKKDQALVPLIAGCCEKGREIVERFQIGDDGVLERLVKIDEWEVARWVPVVPNGKACGDMTWKEFCFRQAHVGLMGGHKNCRDTQRVLKRICWWQDMTKEIEVMVNECLTCAKGRKRPTKQESVSVKPTNLECWEEVMVDFEGPMLPADAAGNRYVLSYVDMVSHSVLFEPCRDLTRQEVRGAFSKLMFRSRTVPRVLRSDRGQEFRIVVFQEYCAVVGIQQKSAAPLRPVEMGACERLHQESQKLLGVLLHDVCGAYPHEWSELLPVVEFLLATMPTQAGIAPRDLERAWSMAIPLERDLEPFTVLEWEPVSEYAARLFRRYRELRVKVLNHRAEESAKRASLLNRFRVSKQLAVGDVVVLRDPRYKSWEATGDAGKTESRPMRFREQEETYLPRSLGQMLEERNDPTKKPKRGAGKPAEGMLADLKVFQHVASKVAPDLQGKGSKQCCVGRVLSIQVAEREVTVHKYAAVFSDDLRVKWKPLFSGAEGQEVVEPGAVSAQETLSVQRVIMKVELLKHGALSLSLRERQQEEWWKELIQPSAILLEESDKKQVDLTDPKGVVSEFQFPGKALTTAELEQLAREAATKWSKVGKAKSWDEIRAPLEVYRFSGVQLTEDPQRTEEYRAKVVEGCDLKHLKVEEAAAVREAQWIDDNEEVAREQLVRGFLRIVNLVTSAELKVPVLLPATRKAAWRELRKERQQVEEKEETSRQGKEKKKSLEFLLERQLTGVTTKFPDYQEEEAQADAEFAEPQGLGADAKLRLLEMRETIHRSLVLKAKLLERGDALRSLADSGAAVPLTASDFRDVAGEWLGITSEWVGIASEEPPAAERKVRSNRFLADLAAIRRGESKGDSVWQALQRERGRTRAAKHRAKMAVRIKPRQFTDASDADAAYKARAEAEKSEAEVMDLDYPPGSWYCNVCWGVVQSDRGEVRLNCTQYVKGRKCSGTPWRKMQAGLALGAKLVQNMRVRAKCFKCSCDRPASEAPEPGAEETLPAPRVEPSGQGTWGCGCVSLPAHVLRPRLGERRESSLRAHGLGDGSGHGPGPRA</sequence>
<feature type="compositionally biased region" description="Basic and acidic residues" evidence="2">
    <location>
        <begin position="956"/>
        <end position="966"/>
    </location>
</feature>
<dbReference type="InterPro" id="IPR001584">
    <property type="entry name" value="Integrase_cat-core"/>
</dbReference>
<evidence type="ECO:0000259" key="3">
    <source>
        <dbReference type="PROSITE" id="PS50103"/>
    </source>
</evidence>
<feature type="compositionally biased region" description="Low complexity" evidence="2">
    <location>
        <begin position="2329"/>
        <end position="2338"/>
    </location>
</feature>
<keyword evidence="1" id="KW-0479">Metal-binding</keyword>
<dbReference type="GO" id="GO:0015074">
    <property type="term" value="P:DNA integration"/>
    <property type="evidence" value="ECO:0007669"/>
    <property type="project" value="InterPro"/>
</dbReference>
<feature type="region of interest" description="Disordered" evidence="2">
    <location>
        <begin position="524"/>
        <end position="561"/>
    </location>
</feature>
<dbReference type="PROSITE" id="PS50103">
    <property type="entry name" value="ZF_C3H1"/>
    <property type="match status" value="2"/>
</dbReference>
<feature type="domain" description="C3H1-type" evidence="3">
    <location>
        <begin position="641"/>
        <end position="669"/>
    </location>
</feature>
<feature type="domain" description="C3H1-type" evidence="3">
    <location>
        <begin position="566"/>
        <end position="594"/>
    </location>
</feature>
<gene>
    <name evidence="5" type="primary">pol</name>
    <name evidence="5" type="ORF">AK812_SmicGene43703</name>
</gene>
<keyword evidence="6" id="KW-1185">Reference proteome</keyword>
<dbReference type="InterPro" id="IPR012337">
    <property type="entry name" value="RNaseH-like_sf"/>
</dbReference>
<feature type="region of interest" description="Disordered" evidence="2">
    <location>
        <begin position="1745"/>
        <end position="1764"/>
    </location>
</feature>
<feature type="zinc finger region" description="C3H1-type" evidence="1">
    <location>
        <begin position="641"/>
        <end position="669"/>
    </location>
</feature>
<dbReference type="InterPro" id="IPR050951">
    <property type="entry name" value="Retrovirus_Pol_polyprotein"/>
</dbReference>
<dbReference type="GO" id="GO:0008270">
    <property type="term" value="F:zinc ion binding"/>
    <property type="evidence" value="ECO:0007669"/>
    <property type="project" value="UniProtKB-KW"/>
</dbReference>
<accession>A0A1Q9C0D4</accession>
<comment type="caution">
    <text evidence="5">The sequence shown here is derived from an EMBL/GenBank/DDBJ whole genome shotgun (WGS) entry which is preliminary data.</text>
</comment>
<feature type="region of interest" description="Disordered" evidence="2">
    <location>
        <begin position="947"/>
        <end position="975"/>
    </location>
</feature>
<feature type="compositionally biased region" description="Gly residues" evidence="2">
    <location>
        <begin position="2382"/>
        <end position="2394"/>
    </location>
</feature>
<reference evidence="5 6" key="1">
    <citation type="submission" date="2016-02" db="EMBL/GenBank/DDBJ databases">
        <title>Genome analysis of coral dinoflagellate symbionts highlights evolutionary adaptations to a symbiotic lifestyle.</title>
        <authorList>
            <person name="Aranda M."/>
            <person name="Li Y."/>
            <person name="Liew Y.J."/>
            <person name="Baumgarten S."/>
            <person name="Simakov O."/>
            <person name="Wilson M."/>
            <person name="Piel J."/>
            <person name="Ashoor H."/>
            <person name="Bougouffa S."/>
            <person name="Bajic V.B."/>
            <person name="Ryu T."/>
            <person name="Ravasi T."/>
            <person name="Bayer T."/>
            <person name="Micklem G."/>
            <person name="Kim H."/>
            <person name="Bhak J."/>
            <person name="Lajeunesse T.C."/>
            <person name="Voolstra C.R."/>
        </authorList>
    </citation>
    <scope>NUCLEOTIDE SEQUENCE [LARGE SCALE GENOMIC DNA]</scope>
    <source>
        <strain evidence="5 6">CCMP2467</strain>
    </source>
</reference>
<dbReference type="Gene3D" id="1.10.340.70">
    <property type="match status" value="1"/>
</dbReference>
<feature type="region of interest" description="Disordered" evidence="2">
    <location>
        <begin position="2326"/>
        <end position="2345"/>
    </location>
</feature>